<dbReference type="AlphaFoldDB" id="A0A6A0HC99"/>
<protein>
    <recommendedName>
        <fullName evidence="2">Reverse transcriptase domain-containing protein</fullName>
    </recommendedName>
</protein>
<accession>A0A6A0HC99</accession>
<evidence type="ECO:0000313" key="1">
    <source>
        <dbReference type="EMBL" id="KAA0203119.1"/>
    </source>
</evidence>
<name>A0A6A0HC99_HYAAZ</name>
<reference evidence="1" key="2">
    <citation type="journal article" date="2018" name="Environ. Sci. Technol.">
        <title>The Toxicogenome of Hyalella azteca: A Model for Sediment Ecotoxicology and Evolutionary Toxicology.</title>
        <authorList>
            <person name="Poynton H.C."/>
            <person name="Hasenbein S."/>
            <person name="Benoit J.B."/>
            <person name="Sepulveda M.S."/>
            <person name="Poelchau M.F."/>
            <person name="Hughes D.S.T."/>
            <person name="Murali S.C."/>
            <person name="Chen S."/>
            <person name="Glastad K.M."/>
            <person name="Goodisman M.A.D."/>
            <person name="Werren J.H."/>
            <person name="Vineis J.H."/>
            <person name="Bowen J.L."/>
            <person name="Friedrich M."/>
            <person name="Jones J."/>
            <person name="Robertson H.M."/>
            <person name="Feyereisen R."/>
            <person name="Mechler-Hickson A."/>
            <person name="Mathers N."/>
            <person name="Lee C.E."/>
            <person name="Colbourne J.K."/>
            <person name="Biales A."/>
            <person name="Johnston J.S."/>
            <person name="Wellborn G.A."/>
            <person name="Rosendale A.J."/>
            <person name="Cridge A.G."/>
            <person name="Munoz-Torres M.C."/>
            <person name="Bain P.A."/>
            <person name="Manny A.R."/>
            <person name="Major K.M."/>
            <person name="Lambert F.N."/>
            <person name="Vulpe C.D."/>
            <person name="Tuck P."/>
            <person name="Blalock B.J."/>
            <person name="Lin Y.Y."/>
            <person name="Smith M.E."/>
            <person name="Ochoa-Acuna H."/>
            <person name="Chen M.M."/>
            <person name="Childers C.P."/>
            <person name="Qu J."/>
            <person name="Dugan S."/>
            <person name="Lee S.L."/>
            <person name="Chao H."/>
            <person name="Dinh H."/>
            <person name="Han Y."/>
            <person name="Doddapaneni H."/>
            <person name="Worley K.C."/>
            <person name="Muzny D.M."/>
            <person name="Gibbs R.A."/>
            <person name="Richards S."/>
        </authorList>
    </citation>
    <scope>NUCLEOTIDE SEQUENCE</scope>
    <source>
        <strain evidence="1">HAZT.00-mixed</strain>
        <tissue evidence="1">Whole organism</tissue>
    </source>
</reference>
<dbReference type="PANTHER" id="PTHR33395">
    <property type="entry name" value="TRANSCRIPTASE, PUTATIVE-RELATED-RELATED"/>
    <property type="match status" value="1"/>
</dbReference>
<reference evidence="1" key="3">
    <citation type="submission" date="2019-06" db="EMBL/GenBank/DDBJ databases">
        <authorList>
            <person name="Poynton C."/>
            <person name="Hasenbein S."/>
            <person name="Benoit J.B."/>
            <person name="Sepulveda M.S."/>
            <person name="Poelchau M.F."/>
            <person name="Murali S.C."/>
            <person name="Chen S."/>
            <person name="Glastad K.M."/>
            <person name="Werren J.H."/>
            <person name="Vineis J.H."/>
            <person name="Bowen J.L."/>
            <person name="Friedrich M."/>
            <person name="Jones J."/>
            <person name="Robertson H.M."/>
            <person name="Feyereisen R."/>
            <person name="Mechler-Hickson A."/>
            <person name="Mathers N."/>
            <person name="Lee C.E."/>
            <person name="Colbourne J.K."/>
            <person name="Biales A."/>
            <person name="Johnston J.S."/>
            <person name="Wellborn G.A."/>
            <person name="Rosendale A.J."/>
            <person name="Cridge A.G."/>
            <person name="Munoz-Torres M.C."/>
            <person name="Bain P.A."/>
            <person name="Manny A.R."/>
            <person name="Major K.M."/>
            <person name="Lambert F.N."/>
            <person name="Vulpe C.D."/>
            <person name="Tuck P."/>
            <person name="Blalock B.J."/>
            <person name="Lin Y.-Y."/>
            <person name="Smith M.E."/>
            <person name="Ochoa-Acuna H."/>
            <person name="Chen M.-J.M."/>
            <person name="Childers C.P."/>
            <person name="Qu J."/>
            <person name="Dugan S."/>
            <person name="Lee S.L."/>
            <person name="Chao H."/>
            <person name="Dinh H."/>
            <person name="Han Y."/>
            <person name="Doddapaneni H."/>
            <person name="Worley K.C."/>
            <person name="Muzny D.M."/>
            <person name="Gibbs R.A."/>
            <person name="Richards S."/>
        </authorList>
    </citation>
    <scope>NUCLEOTIDE SEQUENCE</scope>
    <source>
        <strain evidence="1">HAZT.00-mixed</strain>
        <tissue evidence="1">Whole organism</tissue>
    </source>
</reference>
<proteinExistence type="predicted"/>
<dbReference type="EMBL" id="JQDR03002432">
    <property type="protein sequence ID" value="KAA0203119.1"/>
    <property type="molecule type" value="Genomic_DNA"/>
</dbReference>
<dbReference type="PANTHER" id="PTHR33395:SF22">
    <property type="entry name" value="REVERSE TRANSCRIPTASE DOMAIN-CONTAINING PROTEIN"/>
    <property type="match status" value="1"/>
</dbReference>
<evidence type="ECO:0008006" key="2">
    <source>
        <dbReference type="Google" id="ProtNLM"/>
    </source>
</evidence>
<reference evidence="1" key="1">
    <citation type="submission" date="2014-08" db="EMBL/GenBank/DDBJ databases">
        <authorList>
            <person name="Murali S."/>
            <person name="Richards S."/>
            <person name="Bandaranaike D."/>
            <person name="Bellair M."/>
            <person name="Blankenburg K."/>
            <person name="Chao H."/>
            <person name="Dinh H."/>
            <person name="Doddapaneni H."/>
            <person name="Dugan-Rocha S."/>
            <person name="Elkadiri S."/>
            <person name="Gnanaolivu R."/>
            <person name="Hughes D."/>
            <person name="Lee S."/>
            <person name="Li M."/>
            <person name="Ming W."/>
            <person name="Munidasa M."/>
            <person name="Muniz J."/>
            <person name="Nguyen L."/>
            <person name="Osuji N."/>
            <person name="Pu L.-L."/>
            <person name="Puazo M."/>
            <person name="Skinner E."/>
            <person name="Qu C."/>
            <person name="Quiroz J."/>
            <person name="Raj R."/>
            <person name="Weissenberger G."/>
            <person name="Xin Y."/>
            <person name="Zou X."/>
            <person name="Han Y."/>
            <person name="Worley K."/>
            <person name="Muzny D."/>
            <person name="Gibbs R."/>
        </authorList>
    </citation>
    <scope>NUCLEOTIDE SEQUENCE</scope>
    <source>
        <strain evidence="1">HAZT.00-mixed</strain>
        <tissue evidence="1">Whole organism</tissue>
    </source>
</reference>
<gene>
    <name evidence="1" type="ORF">HAZT_HAZT000547</name>
</gene>
<dbReference type="Proteomes" id="UP000711488">
    <property type="component" value="Unassembled WGS sequence"/>
</dbReference>
<organism evidence="1">
    <name type="scientific">Hyalella azteca</name>
    <name type="common">Amphipod</name>
    <dbReference type="NCBI Taxonomy" id="294128"/>
    <lineage>
        <taxon>Eukaryota</taxon>
        <taxon>Metazoa</taxon>
        <taxon>Ecdysozoa</taxon>
        <taxon>Arthropoda</taxon>
        <taxon>Crustacea</taxon>
        <taxon>Multicrustacea</taxon>
        <taxon>Malacostraca</taxon>
        <taxon>Eumalacostraca</taxon>
        <taxon>Peracarida</taxon>
        <taxon>Amphipoda</taxon>
        <taxon>Senticaudata</taxon>
        <taxon>Talitrida</taxon>
        <taxon>Talitroidea</taxon>
        <taxon>Hyalellidae</taxon>
        <taxon>Hyalella</taxon>
    </lineage>
</organism>
<comment type="caution">
    <text evidence="1">The sequence shown here is derived from an EMBL/GenBank/DDBJ whole genome shotgun (WGS) entry which is preliminary data.</text>
</comment>
<sequence>MSEINITENGVYKLLASLNPRKAPGPDGIPCRLVREVAEELAPAVTLLFVKSLNTGQVPYLWKHALVQPIFKIRETGTRPPTSAPSLSLASAVNCWSTL</sequence>